<protein>
    <submittedName>
        <fullName evidence="1">Uncharacterized protein</fullName>
    </submittedName>
</protein>
<dbReference type="AlphaFoldDB" id="A0AAE1B2K5"/>
<dbReference type="Proteomes" id="UP001283361">
    <property type="component" value="Unassembled WGS sequence"/>
</dbReference>
<keyword evidence="2" id="KW-1185">Reference proteome</keyword>
<evidence type="ECO:0000313" key="2">
    <source>
        <dbReference type="Proteomes" id="UP001283361"/>
    </source>
</evidence>
<evidence type="ECO:0000313" key="1">
    <source>
        <dbReference type="EMBL" id="KAK3798393.1"/>
    </source>
</evidence>
<organism evidence="1 2">
    <name type="scientific">Elysia crispata</name>
    <name type="common">lettuce slug</name>
    <dbReference type="NCBI Taxonomy" id="231223"/>
    <lineage>
        <taxon>Eukaryota</taxon>
        <taxon>Metazoa</taxon>
        <taxon>Spiralia</taxon>
        <taxon>Lophotrochozoa</taxon>
        <taxon>Mollusca</taxon>
        <taxon>Gastropoda</taxon>
        <taxon>Heterobranchia</taxon>
        <taxon>Euthyneura</taxon>
        <taxon>Panpulmonata</taxon>
        <taxon>Sacoglossa</taxon>
        <taxon>Placobranchoidea</taxon>
        <taxon>Plakobranchidae</taxon>
        <taxon>Elysia</taxon>
    </lineage>
</organism>
<comment type="caution">
    <text evidence="1">The sequence shown here is derived from an EMBL/GenBank/DDBJ whole genome shotgun (WGS) entry which is preliminary data.</text>
</comment>
<name>A0AAE1B2K5_9GAST</name>
<sequence length="94" mass="10264">MEGSCITCSKKFIDDVLGSCCQTPYPKPQPCQEILQSTLSGKELFIAPQRQCEIKYQQKVILGIPGVLKLLAKNQQRTSAAAQLGGAHGAESWR</sequence>
<reference evidence="1" key="1">
    <citation type="journal article" date="2023" name="G3 (Bethesda)">
        <title>A reference genome for the long-term kleptoplast-retaining sea slug Elysia crispata morphotype clarki.</title>
        <authorList>
            <person name="Eastman K.E."/>
            <person name="Pendleton A.L."/>
            <person name="Shaikh M.A."/>
            <person name="Suttiyut T."/>
            <person name="Ogas R."/>
            <person name="Tomko P."/>
            <person name="Gavelis G."/>
            <person name="Widhalm J.R."/>
            <person name="Wisecaver J.H."/>
        </authorList>
    </citation>
    <scope>NUCLEOTIDE SEQUENCE</scope>
    <source>
        <strain evidence="1">ECLA1</strain>
    </source>
</reference>
<accession>A0AAE1B2K5</accession>
<dbReference type="EMBL" id="JAWDGP010000686">
    <property type="protein sequence ID" value="KAK3798393.1"/>
    <property type="molecule type" value="Genomic_DNA"/>
</dbReference>
<gene>
    <name evidence="1" type="ORF">RRG08_056306</name>
</gene>
<proteinExistence type="predicted"/>